<dbReference type="InterPro" id="IPR000138">
    <property type="entry name" value="HMG_CoA_lyase_AS"/>
</dbReference>
<reference evidence="9 10" key="1">
    <citation type="submission" date="2019-07" db="EMBL/GenBank/DDBJ databases">
        <title>Whole genome shotgun sequence of Rhodospirillum oryzae NBRC 107573.</title>
        <authorList>
            <person name="Hosoyama A."/>
            <person name="Uohara A."/>
            <person name="Ohji S."/>
            <person name="Ichikawa N."/>
        </authorList>
    </citation>
    <scope>NUCLEOTIDE SEQUENCE [LARGE SCALE GENOMIC DNA]</scope>
    <source>
        <strain evidence="9 10">NBRC 107573</strain>
    </source>
</reference>
<feature type="compositionally biased region" description="Pro residues" evidence="7">
    <location>
        <begin position="8"/>
        <end position="20"/>
    </location>
</feature>
<dbReference type="UniPathway" id="UPA00896">
    <property type="reaction ID" value="UER00863"/>
</dbReference>
<dbReference type="PANTHER" id="PTHR42738:SF7">
    <property type="entry name" value="HYDROXYMETHYLGLUTARYL-COA LYASE"/>
    <property type="match status" value="1"/>
</dbReference>
<dbReference type="CDD" id="cd07938">
    <property type="entry name" value="DRE_TIM_HMGL"/>
    <property type="match status" value="1"/>
</dbReference>
<keyword evidence="4" id="KW-0479">Metal-binding</keyword>
<dbReference type="EMBL" id="BJZO01000041">
    <property type="protein sequence ID" value="GEO81588.1"/>
    <property type="molecule type" value="Genomic_DNA"/>
</dbReference>
<dbReference type="PROSITE" id="PS01062">
    <property type="entry name" value="HMG_COA_LYASE"/>
    <property type="match status" value="1"/>
</dbReference>
<keyword evidence="10" id="KW-1185">Reference proteome</keyword>
<evidence type="ECO:0000256" key="7">
    <source>
        <dbReference type="SAM" id="MobiDB-lite"/>
    </source>
</evidence>
<evidence type="ECO:0000256" key="2">
    <source>
        <dbReference type="ARBA" id="ARBA00009405"/>
    </source>
</evidence>
<evidence type="ECO:0000259" key="8">
    <source>
        <dbReference type="PROSITE" id="PS50991"/>
    </source>
</evidence>
<dbReference type="PANTHER" id="PTHR42738">
    <property type="entry name" value="HYDROXYMETHYLGLUTARYL-COA LYASE"/>
    <property type="match status" value="1"/>
</dbReference>
<protein>
    <recommendedName>
        <fullName evidence="3">hydroxymethylglutaryl-CoA lyase</fullName>
        <ecNumber evidence="3">4.1.3.4</ecNumber>
    </recommendedName>
</protein>
<dbReference type="GO" id="GO:0046951">
    <property type="term" value="P:ketone body biosynthetic process"/>
    <property type="evidence" value="ECO:0007669"/>
    <property type="project" value="TreeGrafter"/>
</dbReference>
<feature type="region of interest" description="Disordered" evidence="7">
    <location>
        <begin position="1"/>
        <end position="20"/>
    </location>
</feature>
<gene>
    <name evidence="9" type="ORF">ROR02_17190</name>
</gene>
<evidence type="ECO:0000256" key="4">
    <source>
        <dbReference type="ARBA" id="ARBA00022723"/>
    </source>
</evidence>
<dbReference type="GO" id="GO:0046872">
    <property type="term" value="F:metal ion binding"/>
    <property type="evidence" value="ECO:0007669"/>
    <property type="project" value="UniProtKB-KW"/>
</dbReference>
<name>A0A512H835_9PROT</name>
<feature type="domain" description="Pyruvate carboxyltransferase" evidence="8">
    <location>
        <begin position="37"/>
        <end position="305"/>
    </location>
</feature>
<evidence type="ECO:0000313" key="9">
    <source>
        <dbReference type="EMBL" id="GEO81588.1"/>
    </source>
</evidence>
<dbReference type="GO" id="GO:0006552">
    <property type="term" value="P:L-leucine catabolic process"/>
    <property type="evidence" value="ECO:0007669"/>
    <property type="project" value="TreeGrafter"/>
</dbReference>
<evidence type="ECO:0000256" key="3">
    <source>
        <dbReference type="ARBA" id="ARBA00012910"/>
    </source>
</evidence>
<dbReference type="Gene3D" id="3.20.20.70">
    <property type="entry name" value="Aldolase class I"/>
    <property type="match status" value="1"/>
</dbReference>
<keyword evidence="5 9" id="KW-0456">Lyase</keyword>
<dbReference type="InterPro" id="IPR000891">
    <property type="entry name" value="PYR_CT"/>
</dbReference>
<comment type="caution">
    <text evidence="9">The sequence shown here is derived from an EMBL/GenBank/DDBJ whole genome shotgun (WGS) entry which is preliminary data.</text>
</comment>
<dbReference type="PROSITE" id="PS50991">
    <property type="entry name" value="PYR_CT"/>
    <property type="match status" value="1"/>
</dbReference>
<comment type="pathway">
    <text evidence="1">Metabolic intermediate metabolism; (S)-3-hydroxy-3-methylglutaryl-CoA degradation; acetoacetate from (S)-3-hydroxy-3-methylglutaryl-CoA: step 1/1.</text>
</comment>
<dbReference type="EC" id="4.1.3.4" evidence="3"/>
<organism evidence="9 10">
    <name type="scientific">Pararhodospirillum oryzae</name>
    <dbReference type="NCBI Taxonomy" id="478448"/>
    <lineage>
        <taxon>Bacteria</taxon>
        <taxon>Pseudomonadati</taxon>
        <taxon>Pseudomonadota</taxon>
        <taxon>Alphaproteobacteria</taxon>
        <taxon>Rhodospirillales</taxon>
        <taxon>Rhodospirillaceae</taxon>
        <taxon>Pararhodospirillum</taxon>
    </lineage>
</organism>
<dbReference type="Proteomes" id="UP000321567">
    <property type="component" value="Unassembled WGS sequence"/>
</dbReference>
<accession>A0A512H835</accession>
<evidence type="ECO:0000313" key="10">
    <source>
        <dbReference type="Proteomes" id="UP000321567"/>
    </source>
</evidence>
<dbReference type="InterPro" id="IPR013785">
    <property type="entry name" value="Aldolase_TIM"/>
</dbReference>
<proteinExistence type="inferred from homology"/>
<sequence>MTGSFTPDLPPLCAPDPEPMPSFPLAPVGLPGISPAVHLVEVGPRDGLQNEAVSVSVTERVALIESLADAGLTEIEAGAFVSPTWVPQMANTDRVLAALAPRPGVRTPVLVPNKKGLDAALDAANLTDIAVFAAASETFSRRNINCSIDDSLTRLAEVAREARARGLRVRGYVSCVLGCPYEGAVPAGAVVRVAEALWAMGCAEISLGDTIGVGTPGQAVALVETVAASLPREALAAHFHDTYGQALANLLAVLERGVRTVDSSVAGLGGCPYATGASGNVATEDVVYMLEGLGVATGVDLDALCRAGETIGAVLGRPLPSRVGRARAGRRA</sequence>
<comment type="catalytic activity">
    <reaction evidence="6">
        <text>(3S)-3-hydroxy-3-methylglutaryl-CoA = acetoacetate + acetyl-CoA</text>
        <dbReference type="Rhea" id="RHEA:24404"/>
        <dbReference type="ChEBI" id="CHEBI:13705"/>
        <dbReference type="ChEBI" id="CHEBI:43074"/>
        <dbReference type="ChEBI" id="CHEBI:57288"/>
        <dbReference type="EC" id="4.1.3.4"/>
    </reaction>
</comment>
<dbReference type="AlphaFoldDB" id="A0A512H835"/>
<evidence type="ECO:0000256" key="6">
    <source>
        <dbReference type="ARBA" id="ARBA00049877"/>
    </source>
</evidence>
<dbReference type="Pfam" id="PF00682">
    <property type="entry name" value="HMGL-like"/>
    <property type="match status" value="1"/>
</dbReference>
<dbReference type="SUPFAM" id="SSF51569">
    <property type="entry name" value="Aldolase"/>
    <property type="match status" value="1"/>
</dbReference>
<evidence type="ECO:0000256" key="5">
    <source>
        <dbReference type="ARBA" id="ARBA00023239"/>
    </source>
</evidence>
<dbReference type="InterPro" id="IPR043594">
    <property type="entry name" value="HMGL"/>
</dbReference>
<evidence type="ECO:0000256" key="1">
    <source>
        <dbReference type="ARBA" id="ARBA00005143"/>
    </source>
</evidence>
<dbReference type="GO" id="GO:0004419">
    <property type="term" value="F:hydroxymethylglutaryl-CoA lyase activity"/>
    <property type="evidence" value="ECO:0007669"/>
    <property type="project" value="UniProtKB-EC"/>
</dbReference>
<dbReference type="FunFam" id="3.20.20.70:FF:000201">
    <property type="entry name" value="Hydroxymethylglutaryl-CoA lyase"/>
    <property type="match status" value="1"/>
</dbReference>
<dbReference type="NCBIfam" id="NF004283">
    <property type="entry name" value="PRK05692.1"/>
    <property type="match status" value="1"/>
</dbReference>
<comment type="similarity">
    <text evidence="2">Belongs to the HMG-CoA lyase family.</text>
</comment>